<feature type="region of interest" description="Disordered" evidence="1">
    <location>
        <begin position="1"/>
        <end position="54"/>
    </location>
</feature>
<accession>A0AAP0K188</accession>
<dbReference type="Proteomes" id="UP001420932">
    <property type="component" value="Unassembled WGS sequence"/>
</dbReference>
<evidence type="ECO:0000313" key="2">
    <source>
        <dbReference type="EMBL" id="KAK9143450.1"/>
    </source>
</evidence>
<keyword evidence="3" id="KW-1185">Reference proteome</keyword>
<protein>
    <submittedName>
        <fullName evidence="2">Uncharacterized protein</fullName>
    </submittedName>
</protein>
<organism evidence="2 3">
    <name type="scientific">Stephania yunnanensis</name>
    <dbReference type="NCBI Taxonomy" id="152371"/>
    <lineage>
        <taxon>Eukaryota</taxon>
        <taxon>Viridiplantae</taxon>
        <taxon>Streptophyta</taxon>
        <taxon>Embryophyta</taxon>
        <taxon>Tracheophyta</taxon>
        <taxon>Spermatophyta</taxon>
        <taxon>Magnoliopsida</taxon>
        <taxon>Ranunculales</taxon>
        <taxon>Menispermaceae</taxon>
        <taxon>Menispermoideae</taxon>
        <taxon>Cissampelideae</taxon>
        <taxon>Stephania</taxon>
    </lineage>
</organism>
<proteinExistence type="predicted"/>
<sequence>MPLNTIWQQPYHDQVPNNSTKAKPRPSTSTTIRALPASGPNQLPIRRQWPIRVL</sequence>
<evidence type="ECO:0000256" key="1">
    <source>
        <dbReference type="SAM" id="MobiDB-lite"/>
    </source>
</evidence>
<reference evidence="2 3" key="1">
    <citation type="submission" date="2024-01" db="EMBL/GenBank/DDBJ databases">
        <title>Genome assemblies of Stephania.</title>
        <authorList>
            <person name="Yang L."/>
        </authorList>
    </citation>
    <scope>NUCLEOTIDE SEQUENCE [LARGE SCALE GENOMIC DNA]</scope>
    <source>
        <strain evidence="2">YNDBR</strain>
        <tissue evidence="2">Leaf</tissue>
    </source>
</reference>
<feature type="compositionally biased region" description="Polar residues" evidence="1">
    <location>
        <begin position="15"/>
        <end position="32"/>
    </location>
</feature>
<evidence type="ECO:0000313" key="3">
    <source>
        <dbReference type="Proteomes" id="UP001420932"/>
    </source>
</evidence>
<name>A0AAP0K188_9MAGN</name>
<dbReference type="AlphaFoldDB" id="A0AAP0K188"/>
<gene>
    <name evidence="2" type="ORF">Syun_012850</name>
</gene>
<comment type="caution">
    <text evidence="2">The sequence shown here is derived from an EMBL/GenBank/DDBJ whole genome shotgun (WGS) entry which is preliminary data.</text>
</comment>
<dbReference type="EMBL" id="JBBNAF010000005">
    <property type="protein sequence ID" value="KAK9143450.1"/>
    <property type="molecule type" value="Genomic_DNA"/>
</dbReference>